<evidence type="ECO:0000256" key="2">
    <source>
        <dbReference type="ARBA" id="ARBA00022475"/>
    </source>
</evidence>
<keyword evidence="10" id="KW-1185">Reference proteome</keyword>
<evidence type="ECO:0000256" key="3">
    <source>
        <dbReference type="ARBA" id="ARBA00022622"/>
    </source>
</evidence>
<name>A0A1G4I7K0_TRYEQ</name>
<proteinExistence type="predicted"/>
<dbReference type="AlphaFoldDB" id="A0A1G4I7K0"/>
<evidence type="ECO:0000256" key="6">
    <source>
        <dbReference type="ARBA" id="ARBA00023288"/>
    </source>
</evidence>
<dbReference type="GeneID" id="92381339"/>
<evidence type="ECO:0000313" key="9">
    <source>
        <dbReference type="EMBL" id="SCU67978.1"/>
    </source>
</evidence>
<dbReference type="GO" id="GO:0098552">
    <property type="term" value="C:side of membrane"/>
    <property type="evidence" value="ECO:0007669"/>
    <property type="project" value="UniProtKB-KW"/>
</dbReference>
<dbReference type="RefSeq" id="XP_067079222.1">
    <property type="nucleotide sequence ID" value="XM_067223121.1"/>
</dbReference>
<dbReference type="InterPro" id="IPR001812">
    <property type="entry name" value="Trypano_VSG_A_N_dom"/>
</dbReference>
<keyword evidence="5" id="KW-0325">Glycoprotein</keyword>
<keyword evidence="3" id="KW-0336">GPI-anchor</keyword>
<keyword evidence="6" id="KW-0449">Lipoprotein</keyword>
<comment type="subcellular location">
    <subcellularLocation>
        <location evidence="1">Cell membrane</location>
        <topology evidence="1">Lipid-anchor</topology>
        <topology evidence="1">GPI-anchor</topology>
    </subcellularLocation>
</comment>
<dbReference type="VEuPathDB" id="TriTrypDB:TEOVI_000740500"/>
<dbReference type="SUPFAM" id="SSF58087">
    <property type="entry name" value="Variant surface glycoprotein (N-terminal domain)"/>
    <property type="match status" value="1"/>
</dbReference>
<dbReference type="Proteomes" id="UP000195570">
    <property type="component" value="Unassembled WGS sequence"/>
</dbReference>
<keyword evidence="4" id="KW-0472">Membrane</keyword>
<evidence type="ECO:0000259" key="8">
    <source>
        <dbReference type="Pfam" id="PF00913"/>
    </source>
</evidence>
<dbReference type="GO" id="GO:0005886">
    <property type="term" value="C:plasma membrane"/>
    <property type="evidence" value="ECO:0007669"/>
    <property type="project" value="UniProtKB-SubCell"/>
</dbReference>
<evidence type="ECO:0000256" key="1">
    <source>
        <dbReference type="ARBA" id="ARBA00004609"/>
    </source>
</evidence>
<reference evidence="9" key="1">
    <citation type="submission" date="2016-09" db="EMBL/GenBank/DDBJ databases">
        <authorList>
            <person name="Hebert L."/>
            <person name="Moumen B."/>
        </authorList>
    </citation>
    <scope>NUCLEOTIDE SEQUENCE [LARGE SCALE GENOMIC DNA]</scope>
    <source>
        <strain evidence="9">OVI</strain>
    </source>
</reference>
<organism evidence="9 10">
    <name type="scientific">Trypanosoma equiperdum</name>
    <dbReference type="NCBI Taxonomy" id="5694"/>
    <lineage>
        <taxon>Eukaryota</taxon>
        <taxon>Discoba</taxon>
        <taxon>Euglenozoa</taxon>
        <taxon>Kinetoplastea</taxon>
        <taxon>Metakinetoplastina</taxon>
        <taxon>Trypanosomatida</taxon>
        <taxon>Trypanosomatidae</taxon>
        <taxon>Trypanosoma</taxon>
    </lineage>
</organism>
<evidence type="ECO:0000313" key="10">
    <source>
        <dbReference type="Proteomes" id="UP000195570"/>
    </source>
</evidence>
<dbReference type="EMBL" id="CZPT02000861">
    <property type="protein sequence ID" value="SCU67978.1"/>
    <property type="molecule type" value="Genomic_DNA"/>
</dbReference>
<dbReference type="Pfam" id="PF00913">
    <property type="entry name" value="Trypan_glycop"/>
    <property type="match status" value="1"/>
</dbReference>
<comment type="caution">
    <text evidence="9">The sequence shown here is derived from an EMBL/GenBank/DDBJ whole genome shotgun (WGS) entry which is preliminary data.</text>
</comment>
<evidence type="ECO:0000256" key="7">
    <source>
        <dbReference type="SAM" id="SignalP"/>
    </source>
</evidence>
<dbReference type="Gene3D" id="3.90.150.10">
    <property type="entry name" value="Variant Surface Glycoprotein, subunit A domain 1"/>
    <property type="match status" value="1"/>
</dbReference>
<feature type="domain" description="Trypanosome variant surface glycoprotein A-type N-terminal" evidence="8">
    <location>
        <begin position="13"/>
        <end position="249"/>
    </location>
</feature>
<protein>
    <submittedName>
        <fullName evidence="9">Procyclin-associated gene 4 (PAG4) protein</fullName>
    </submittedName>
</protein>
<sequence>MTTMGKTIKGLVALVFMLHSFGSAETNRPLSGEAARGICSASRMLKSGVYRYVLTKTEAVEKMMEKVSHMGNYAKLKVLRSNSSGFECTKAKVFITYTLEGKKAMIRKLVKKLWDVGTKLVAAASLAAGRLDEMLSVFVGPIGGNDNNSYCVKDRQNFTGCFGTASFDGTGASEDGGFDGDGKEFATMLDEALQLNNTDPLESSGANCHLTKGGNGGGYLVHMDSRNKGYKIEPTKHITWGDGMLGIKKGGEASSGAKGTVRGSSYSSDVVWEEHPTKTVPTLTSTAKLFGEFQKINKEVLAVVEDALESLQEKNMTTSKDTSGSGKRLLDYMIRRCGNFTHKRQKNFFGDSAVHSHGDWRVRLVISLVAAMV</sequence>
<accession>A0A1G4I7K0</accession>
<evidence type="ECO:0000256" key="5">
    <source>
        <dbReference type="ARBA" id="ARBA00023180"/>
    </source>
</evidence>
<keyword evidence="2" id="KW-1003">Cell membrane</keyword>
<gene>
    <name evidence="9" type="ORF">TEOVI_000740500</name>
</gene>
<dbReference type="GO" id="GO:0042783">
    <property type="term" value="P:symbiont-mediated evasion of host immune response"/>
    <property type="evidence" value="ECO:0007669"/>
    <property type="project" value="InterPro"/>
</dbReference>
<feature type="chain" id="PRO_5009235249" evidence="7">
    <location>
        <begin position="25"/>
        <end position="373"/>
    </location>
</feature>
<keyword evidence="7" id="KW-0732">Signal</keyword>
<feature type="signal peptide" evidence="7">
    <location>
        <begin position="1"/>
        <end position="24"/>
    </location>
</feature>
<evidence type="ECO:0000256" key="4">
    <source>
        <dbReference type="ARBA" id="ARBA00023136"/>
    </source>
</evidence>